<keyword evidence="3" id="KW-1185">Reference proteome</keyword>
<dbReference type="SUPFAM" id="SSF53098">
    <property type="entry name" value="Ribonuclease H-like"/>
    <property type="match status" value="1"/>
</dbReference>
<keyword evidence="1" id="KW-0539">Nucleus</keyword>
<dbReference type="GO" id="GO:0006287">
    <property type="term" value="P:base-excision repair, gap-filling"/>
    <property type="evidence" value="ECO:0007669"/>
    <property type="project" value="TreeGrafter"/>
</dbReference>
<dbReference type="GO" id="GO:0045004">
    <property type="term" value="P:DNA replication proofreading"/>
    <property type="evidence" value="ECO:0007669"/>
    <property type="project" value="TreeGrafter"/>
</dbReference>
<dbReference type="Gene3D" id="3.30.342.10">
    <property type="entry name" value="DNA Polymerase, chain B, domain 1"/>
    <property type="match status" value="1"/>
</dbReference>
<dbReference type="PANTHER" id="PTHR10670">
    <property type="entry name" value="DNA POLYMERASE EPSILON CATALYTIC SUBUNIT A"/>
    <property type="match status" value="1"/>
</dbReference>
<dbReference type="AlphaFoldDB" id="A0AAD5MQF3"/>
<comment type="subcellular location">
    <subcellularLocation>
        <location evidence="1">Nucleus</location>
    </subcellularLocation>
</comment>
<accession>A0AAD5MQF3</accession>
<reference evidence="2" key="1">
    <citation type="submission" date="2021-06" db="EMBL/GenBank/DDBJ databases">
        <title>Parelaphostrongylus tenuis whole genome reference sequence.</title>
        <authorList>
            <person name="Garwood T.J."/>
            <person name="Larsen P.A."/>
            <person name="Fountain-Jones N.M."/>
            <person name="Garbe J.R."/>
            <person name="Macchietto M.G."/>
            <person name="Kania S.A."/>
            <person name="Gerhold R.W."/>
            <person name="Richards J.E."/>
            <person name="Wolf T.M."/>
        </authorList>
    </citation>
    <scope>NUCLEOTIDE SEQUENCE</scope>
    <source>
        <strain evidence="2">MNPRO001-30</strain>
        <tissue evidence="2">Meninges</tissue>
    </source>
</reference>
<proteinExistence type="inferred from homology"/>
<keyword evidence="1" id="KW-0548">Nucleotidyltransferase</keyword>
<evidence type="ECO:0000256" key="1">
    <source>
        <dbReference type="RuleBase" id="RU365029"/>
    </source>
</evidence>
<comment type="function">
    <text evidence="1">DNA polymerase II participates in chromosomal DNA replication.</text>
</comment>
<protein>
    <recommendedName>
        <fullName evidence="1">DNA polymerase epsilon catalytic subunit</fullName>
        <ecNumber evidence="1">2.7.7.7</ecNumber>
    </recommendedName>
</protein>
<dbReference type="EC" id="2.7.7.7" evidence="1"/>
<keyword evidence="1" id="KW-0479">Metal-binding</keyword>
<keyword evidence="1" id="KW-0235">DNA replication</keyword>
<dbReference type="GO" id="GO:0008622">
    <property type="term" value="C:epsilon DNA polymerase complex"/>
    <property type="evidence" value="ECO:0007669"/>
    <property type="project" value="InterPro"/>
</dbReference>
<dbReference type="GO" id="GO:0000278">
    <property type="term" value="P:mitotic cell cycle"/>
    <property type="evidence" value="ECO:0007669"/>
    <property type="project" value="TreeGrafter"/>
</dbReference>
<dbReference type="Proteomes" id="UP001196413">
    <property type="component" value="Unassembled WGS sequence"/>
</dbReference>
<keyword evidence="1" id="KW-0004">4Fe-4S</keyword>
<keyword evidence="1" id="KW-0408">Iron</keyword>
<dbReference type="InterPro" id="IPR012337">
    <property type="entry name" value="RNaseH-like_sf"/>
</dbReference>
<keyword evidence="1" id="KW-0863">Zinc-finger</keyword>
<organism evidence="2 3">
    <name type="scientific">Parelaphostrongylus tenuis</name>
    <name type="common">Meningeal worm</name>
    <dbReference type="NCBI Taxonomy" id="148309"/>
    <lineage>
        <taxon>Eukaryota</taxon>
        <taxon>Metazoa</taxon>
        <taxon>Ecdysozoa</taxon>
        <taxon>Nematoda</taxon>
        <taxon>Chromadorea</taxon>
        <taxon>Rhabditida</taxon>
        <taxon>Rhabditina</taxon>
        <taxon>Rhabditomorpha</taxon>
        <taxon>Strongyloidea</taxon>
        <taxon>Metastrongylidae</taxon>
        <taxon>Parelaphostrongylus</taxon>
    </lineage>
</organism>
<keyword evidence="1" id="KW-0238">DNA-binding</keyword>
<gene>
    <name evidence="2" type="primary">POL2</name>
    <name evidence="2" type="ORF">KIN20_022613</name>
</gene>
<evidence type="ECO:0000313" key="3">
    <source>
        <dbReference type="Proteomes" id="UP001196413"/>
    </source>
</evidence>
<dbReference type="GO" id="GO:0003677">
    <property type="term" value="F:DNA binding"/>
    <property type="evidence" value="ECO:0007669"/>
    <property type="project" value="UniProtKB-KW"/>
</dbReference>
<dbReference type="GO" id="GO:0008310">
    <property type="term" value="F:single-stranded DNA 3'-5' DNA exonuclease activity"/>
    <property type="evidence" value="ECO:0007669"/>
    <property type="project" value="TreeGrafter"/>
</dbReference>
<comment type="similarity">
    <text evidence="1">Belongs to the DNA polymerase type-B family.</text>
</comment>
<dbReference type="GO" id="GO:0051539">
    <property type="term" value="F:4 iron, 4 sulfur cluster binding"/>
    <property type="evidence" value="ECO:0007669"/>
    <property type="project" value="UniProtKB-KW"/>
</dbReference>
<dbReference type="PANTHER" id="PTHR10670:SF0">
    <property type="entry name" value="DNA POLYMERASE EPSILON CATALYTIC SUBUNIT A"/>
    <property type="match status" value="1"/>
</dbReference>
<evidence type="ECO:0000313" key="2">
    <source>
        <dbReference type="EMBL" id="KAJ1362895.1"/>
    </source>
</evidence>
<comment type="caution">
    <text evidence="2">The sequence shown here is derived from an EMBL/GenBank/DDBJ whole genome shotgun (WGS) entry which is preliminary data.</text>
</comment>
<dbReference type="EMBL" id="JAHQIW010004559">
    <property type="protein sequence ID" value="KAJ1362895.1"/>
    <property type="molecule type" value="Genomic_DNA"/>
</dbReference>
<keyword evidence="1" id="KW-0411">Iron-sulfur</keyword>
<dbReference type="GO" id="GO:0003887">
    <property type="term" value="F:DNA-directed DNA polymerase activity"/>
    <property type="evidence" value="ECO:0007669"/>
    <property type="project" value="UniProtKB-KW"/>
</dbReference>
<keyword evidence="1" id="KW-0239">DNA-directed DNA polymerase</keyword>
<comment type="cofactor">
    <cofactor evidence="1">
        <name>[4Fe-4S] cluster</name>
        <dbReference type="ChEBI" id="CHEBI:49883"/>
    </cofactor>
</comment>
<dbReference type="GO" id="GO:0006297">
    <property type="term" value="P:nucleotide-excision repair, DNA gap filling"/>
    <property type="evidence" value="ECO:0007669"/>
    <property type="project" value="TreeGrafter"/>
</dbReference>
<keyword evidence="1" id="KW-0808">Transferase</keyword>
<dbReference type="GO" id="GO:0006272">
    <property type="term" value="P:leading strand elongation"/>
    <property type="evidence" value="ECO:0007669"/>
    <property type="project" value="TreeGrafter"/>
</dbReference>
<comment type="catalytic activity">
    <reaction evidence="1">
        <text>DNA(n) + a 2'-deoxyribonucleoside 5'-triphosphate = DNA(n+1) + diphosphate</text>
        <dbReference type="Rhea" id="RHEA:22508"/>
        <dbReference type="Rhea" id="RHEA-COMP:17339"/>
        <dbReference type="Rhea" id="RHEA-COMP:17340"/>
        <dbReference type="ChEBI" id="CHEBI:33019"/>
        <dbReference type="ChEBI" id="CHEBI:61560"/>
        <dbReference type="ChEBI" id="CHEBI:173112"/>
        <dbReference type="EC" id="2.7.7.7"/>
    </reaction>
</comment>
<keyword evidence="1" id="KW-0862">Zinc</keyword>
<sequence length="202" mass="23649">MLDGDDVEDEQILLQAVENDSNYEDRAKKIKSNDLIDLKFGFERYTGPTEKNAWLFNFQPSEIIDEQSKVILSAVDFYFIQENTERFKISYPFRPYFYIYTADGYEHQVASLLSKKYGFLTADIVEKEDLDLKNHLSGLKRTYIKLSFPSTNELGKVKRDLFPTFAKTRKESKRSLSTVHIWPGTWPNPITIYKAMMLCRIL</sequence>
<name>A0AAD5MQF3_PARTN</name>
<dbReference type="InterPro" id="IPR029703">
    <property type="entry name" value="POL2"/>
</dbReference>
<dbReference type="GO" id="GO:0008270">
    <property type="term" value="F:zinc ion binding"/>
    <property type="evidence" value="ECO:0007669"/>
    <property type="project" value="UniProtKB-KW"/>
</dbReference>